<evidence type="ECO:0000256" key="4">
    <source>
        <dbReference type="ARBA" id="ARBA00022729"/>
    </source>
</evidence>
<dbReference type="Pfam" id="PF00375">
    <property type="entry name" value="SDF"/>
    <property type="match status" value="1"/>
</dbReference>
<reference evidence="9 10" key="1">
    <citation type="submission" date="2019-08" db="EMBL/GenBank/DDBJ databases">
        <authorList>
            <person name="Dhanesh K."/>
            <person name="Kumar G."/>
            <person name="Sasikala C."/>
            <person name="Venkata Ramana C."/>
        </authorList>
    </citation>
    <scope>NUCLEOTIDE SEQUENCE [LARGE SCALE GENOMIC DNA]</scope>
    <source>
        <strain evidence="9 10">JC645</strain>
    </source>
</reference>
<evidence type="ECO:0000256" key="6">
    <source>
        <dbReference type="ARBA" id="ARBA00023136"/>
    </source>
</evidence>
<feature type="transmembrane region" description="Helical" evidence="7">
    <location>
        <begin position="172"/>
        <end position="193"/>
    </location>
</feature>
<dbReference type="GO" id="GO:0015293">
    <property type="term" value="F:symporter activity"/>
    <property type="evidence" value="ECO:0007669"/>
    <property type="project" value="InterPro"/>
</dbReference>
<dbReference type="SUPFAM" id="SSF118215">
    <property type="entry name" value="Proton glutamate symport protein"/>
    <property type="match status" value="1"/>
</dbReference>
<feature type="transmembrane region" description="Helical" evidence="7">
    <location>
        <begin position="78"/>
        <end position="98"/>
    </location>
</feature>
<name>A0A5M6CVD8_9BACT</name>
<dbReference type="CDD" id="cd13530">
    <property type="entry name" value="PBP2_peptides_like"/>
    <property type="match status" value="1"/>
</dbReference>
<comment type="subcellular location">
    <subcellularLocation>
        <location evidence="1">Membrane</location>
        <topology evidence="1">Multi-pass membrane protein</topology>
    </subcellularLocation>
</comment>
<evidence type="ECO:0000256" key="7">
    <source>
        <dbReference type="SAM" id="Phobius"/>
    </source>
</evidence>
<dbReference type="EMBL" id="VWOX01000037">
    <property type="protein sequence ID" value="KAA5537952.1"/>
    <property type="molecule type" value="Genomic_DNA"/>
</dbReference>
<dbReference type="Pfam" id="PF00497">
    <property type="entry name" value="SBP_bac_3"/>
    <property type="match status" value="1"/>
</dbReference>
<gene>
    <name evidence="9" type="ORF">FYK55_28120</name>
</gene>
<dbReference type="Gene3D" id="1.10.3860.10">
    <property type="entry name" value="Sodium:dicarboxylate symporter"/>
    <property type="match status" value="1"/>
</dbReference>
<evidence type="ECO:0000313" key="10">
    <source>
        <dbReference type="Proteomes" id="UP000324479"/>
    </source>
</evidence>
<dbReference type="PANTHER" id="PTHR35936">
    <property type="entry name" value="MEMBRANE-BOUND LYTIC MUREIN TRANSGLYCOSYLASE F"/>
    <property type="match status" value="1"/>
</dbReference>
<feature type="transmembrane region" description="Helical" evidence="7">
    <location>
        <begin position="283"/>
        <end position="310"/>
    </location>
</feature>
<keyword evidence="10" id="KW-1185">Reference proteome</keyword>
<evidence type="ECO:0000256" key="2">
    <source>
        <dbReference type="ARBA" id="ARBA00022448"/>
    </source>
</evidence>
<keyword evidence="6 7" id="KW-0472">Membrane</keyword>
<keyword evidence="4" id="KW-0732">Signal</keyword>
<dbReference type="SUPFAM" id="SSF53850">
    <property type="entry name" value="Periplasmic binding protein-like II"/>
    <property type="match status" value="1"/>
</dbReference>
<dbReference type="GO" id="GO:0016020">
    <property type="term" value="C:membrane"/>
    <property type="evidence" value="ECO:0007669"/>
    <property type="project" value="UniProtKB-SubCell"/>
</dbReference>
<dbReference type="InterPro" id="IPR001991">
    <property type="entry name" value="Na-dicarboxylate_symporter"/>
</dbReference>
<feature type="transmembrane region" description="Helical" evidence="7">
    <location>
        <begin position="6"/>
        <end position="25"/>
    </location>
</feature>
<feature type="transmembrane region" description="Helical" evidence="7">
    <location>
        <begin position="37"/>
        <end position="58"/>
    </location>
</feature>
<feature type="transmembrane region" description="Helical" evidence="7">
    <location>
        <begin position="133"/>
        <end position="152"/>
    </location>
</feature>
<feature type="transmembrane region" description="Helical" evidence="7">
    <location>
        <begin position="399"/>
        <end position="422"/>
    </location>
</feature>
<keyword evidence="5 7" id="KW-1133">Transmembrane helix</keyword>
<protein>
    <submittedName>
        <fullName evidence="9">Cation:dicarboxylase symporter family transporter</fullName>
    </submittedName>
</protein>
<feature type="domain" description="Solute-binding protein family 3/N-terminal" evidence="8">
    <location>
        <begin position="474"/>
        <end position="698"/>
    </location>
</feature>
<accession>A0A5M6CVD8</accession>
<dbReference type="InterPro" id="IPR036458">
    <property type="entry name" value="Na:dicarbo_symporter_sf"/>
</dbReference>
<dbReference type="SMART" id="SM00062">
    <property type="entry name" value="PBPb"/>
    <property type="match status" value="1"/>
</dbReference>
<dbReference type="Proteomes" id="UP000324479">
    <property type="component" value="Unassembled WGS sequence"/>
</dbReference>
<dbReference type="RefSeq" id="WP_150079952.1">
    <property type="nucleotide sequence ID" value="NZ_VWOX01000037.1"/>
</dbReference>
<keyword evidence="3 7" id="KW-0812">Transmembrane</keyword>
<evidence type="ECO:0000256" key="1">
    <source>
        <dbReference type="ARBA" id="ARBA00004141"/>
    </source>
</evidence>
<feature type="transmembrane region" description="Helical" evidence="7">
    <location>
        <begin position="322"/>
        <end position="345"/>
    </location>
</feature>
<feature type="transmembrane region" description="Helical" evidence="7">
    <location>
        <begin position="245"/>
        <end position="262"/>
    </location>
</feature>
<sequence length="729" mass="80068">MRSLSLTSLIFAGLALGIFTGLFFGERTQVLAPIGDGFIRLLQMAVLPYFIVALPLGFGRLSFHEAKQLALRLGSFSLVFWGIAMLLVVLLPTAFPALESASFFSASLVESPQAVDFVELYIPANPFLSLSQAVIPGVVVFGIAMGIALIGVPEKKQLLNVLDALADALGRITGFVVRLTPIGVFALAASAAGAMTLEDLSRLQVYFVAYSVGALLLTFYLVPMFVSALTPFSYREVMAATRDPLVTGFTTGNLLVVLAMLAENCKRLFQQRDEEHSRHAESVIDVTLPIAFTFPNLGVVMMLLFVPFAAWFTGNPLPWAEFPKLCFLGFFSFFGSVEIGLPFLLQQMRIPTDMFQLHVVTLVYVGRVATLVAVMHLAGVALLSAAGNARWLSLRPRPLIRYAAGSCVVLFLAVAATSATLIRTVDQNYSKDQVLGRMEPIQFATTGKVFRETAPRPNPTDSAHDLDAIRERGVLRVGYDAGGLPFSFFNQGGDLVGFDIEMCQAFAKELGVKVEYFPYEKARMSRCLADEPCYDLLVGGLFATPRRVEQMRFSEPYLDLHLAFIAADHRKDEFAKLADLRKLGQLRIAVLERPYFGSRVKQVAPNAEVVLVDSPKEFFNGDHDFDALVMSAEAGSAWTLLHPEYSVVIPTDGHLVVSVGYPIGLEATRLERVLSRWIDLKQKDGTIQQLYEHWIEGKNAELAGPRWNILNDVIGYRGEGGSSRLAAKP</sequence>
<dbReference type="Gene3D" id="3.40.190.10">
    <property type="entry name" value="Periplasmic binding protein-like II"/>
    <property type="match status" value="2"/>
</dbReference>
<evidence type="ECO:0000256" key="5">
    <source>
        <dbReference type="ARBA" id="ARBA00022989"/>
    </source>
</evidence>
<evidence type="ECO:0000256" key="3">
    <source>
        <dbReference type="ARBA" id="ARBA00022692"/>
    </source>
</evidence>
<evidence type="ECO:0000259" key="8">
    <source>
        <dbReference type="SMART" id="SM00062"/>
    </source>
</evidence>
<feature type="transmembrane region" description="Helical" evidence="7">
    <location>
        <begin position="357"/>
        <end position="379"/>
    </location>
</feature>
<dbReference type="PANTHER" id="PTHR35936:SF19">
    <property type="entry name" value="AMINO-ACID-BINDING PROTEIN YXEM-RELATED"/>
    <property type="match status" value="1"/>
</dbReference>
<dbReference type="AlphaFoldDB" id="A0A5M6CVD8"/>
<feature type="transmembrane region" description="Helical" evidence="7">
    <location>
        <begin position="205"/>
        <end position="225"/>
    </location>
</feature>
<comment type="caution">
    <text evidence="9">The sequence shown here is derived from an EMBL/GenBank/DDBJ whole genome shotgun (WGS) entry which is preliminary data.</text>
</comment>
<keyword evidence="2" id="KW-0813">Transport</keyword>
<proteinExistence type="predicted"/>
<evidence type="ECO:0000313" key="9">
    <source>
        <dbReference type="EMBL" id="KAA5537952.1"/>
    </source>
</evidence>
<organism evidence="9 10">
    <name type="scientific">Roseiconus nitratireducens</name>
    <dbReference type="NCBI Taxonomy" id="2605748"/>
    <lineage>
        <taxon>Bacteria</taxon>
        <taxon>Pseudomonadati</taxon>
        <taxon>Planctomycetota</taxon>
        <taxon>Planctomycetia</taxon>
        <taxon>Pirellulales</taxon>
        <taxon>Pirellulaceae</taxon>
        <taxon>Roseiconus</taxon>
    </lineage>
</organism>
<dbReference type="InterPro" id="IPR001638">
    <property type="entry name" value="Solute-binding_3/MltF_N"/>
</dbReference>